<dbReference type="GO" id="GO:0016020">
    <property type="term" value="C:membrane"/>
    <property type="evidence" value="ECO:0007669"/>
    <property type="project" value="GOC"/>
</dbReference>
<dbReference type="PRINTS" id="PR00843">
    <property type="entry name" value="GLHYDRLASE30"/>
</dbReference>
<dbReference type="Pfam" id="PF17189">
    <property type="entry name" value="Glyco_hydro_30C"/>
    <property type="match status" value="1"/>
</dbReference>
<dbReference type="InterPro" id="IPR033453">
    <property type="entry name" value="Glyco_hydro_30_TIM-barrel"/>
</dbReference>
<dbReference type="PANTHER" id="PTHR11069">
    <property type="entry name" value="GLUCOSYLCERAMIDASE"/>
    <property type="match status" value="1"/>
</dbReference>
<feature type="signal peptide" evidence="5">
    <location>
        <begin position="1"/>
        <end position="22"/>
    </location>
</feature>
<evidence type="ECO:0000256" key="5">
    <source>
        <dbReference type="SAM" id="SignalP"/>
    </source>
</evidence>
<dbReference type="EMBL" id="CP032489">
    <property type="protein sequence ID" value="AYD46830.1"/>
    <property type="molecule type" value="Genomic_DNA"/>
</dbReference>
<evidence type="ECO:0000313" key="9">
    <source>
        <dbReference type="Proteomes" id="UP000266118"/>
    </source>
</evidence>
<name>A0A386HMT1_9BACT</name>
<protein>
    <submittedName>
        <fullName evidence="8">Glucosylceramidase</fullName>
    </submittedName>
</protein>
<evidence type="ECO:0000256" key="4">
    <source>
        <dbReference type="RuleBase" id="RU361188"/>
    </source>
</evidence>
<evidence type="ECO:0000259" key="7">
    <source>
        <dbReference type="Pfam" id="PF17189"/>
    </source>
</evidence>
<keyword evidence="3 4" id="KW-0378">Hydrolase</keyword>
<evidence type="ECO:0000256" key="1">
    <source>
        <dbReference type="ARBA" id="ARBA00005382"/>
    </source>
</evidence>
<proteinExistence type="inferred from homology"/>
<reference evidence="8 9" key="1">
    <citation type="submission" date="2018-09" db="EMBL/GenBank/DDBJ databases">
        <title>Arachidicoccus sp. nov., a bacterium isolated from soil.</title>
        <authorList>
            <person name="Weon H.-Y."/>
            <person name="Kwon S.-W."/>
            <person name="Lee S.A."/>
        </authorList>
    </citation>
    <scope>NUCLEOTIDE SEQUENCE [LARGE SCALE GENOMIC DNA]</scope>
    <source>
        <strain evidence="8 9">KIS59-12</strain>
    </source>
</reference>
<dbReference type="AlphaFoldDB" id="A0A386HMT1"/>
<keyword evidence="9" id="KW-1185">Reference proteome</keyword>
<comment type="similarity">
    <text evidence="1 4">Belongs to the glycosyl hydrolase 30 family.</text>
</comment>
<dbReference type="PROSITE" id="PS51257">
    <property type="entry name" value="PROKAR_LIPOPROTEIN"/>
    <property type="match status" value="1"/>
</dbReference>
<dbReference type="InterPro" id="IPR017853">
    <property type="entry name" value="GH"/>
</dbReference>
<dbReference type="Pfam" id="PF02055">
    <property type="entry name" value="Glyco_hydro_30"/>
    <property type="match status" value="1"/>
</dbReference>
<accession>A0A386HMT1</accession>
<dbReference type="SUPFAM" id="SSF51445">
    <property type="entry name" value="(Trans)glycosidases"/>
    <property type="match status" value="1"/>
</dbReference>
<evidence type="ECO:0000256" key="3">
    <source>
        <dbReference type="ARBA" id="ARBA00022801"/>
    </source>
</evidence>
<keyword evidence="2 5" id="KW-0732">Signal</keyword>
<sequence length="580" mass="62259">MNFFKKAGLIGAYFLSIIFSFACSKNDIPQSSTKAPTNLQVLIQLVGASSSSPNGDGSGTVNISVSATNATTYQIILPTESNKTFTLTNSGGGTVSYSFTANPGTTTTYPVRVIAYNGSIKKDTTLSVQVYSGFIKADVAYWLTTADKSALFQQQNVGLNFASSTNAYPTINVDSTQKFQTIDGFGYALTGGSASLINGLAPATKDDLLRELFLTDSNHIGVSYLRLSIGASDLSATAFTYDDTPGDSTLQHFSVDMEKKDLIPVLQKILTLNPAIKIIATPWSAPAWMKTNNSLYGGGATPGILKPVCYAIYANYFVKYIQAMAAAGVTIDAITPQNEPLNAYNNPSMLMVDTAEDNFIKNYLAPAFQANGIKTKIVVYDHNLDHPEYATYILNDPNTYNLVDGSAFHLYAGDIGTMSSVHNQYPNKNIYFTEQATFGNGSFGGDLQWHVQNVIIGATTNWSRNALEWNLASDPNYEPHLSGGCSNCLGAVTISGTSVLQRNQSYYVVAHAAKFVRPGSVRIASTAASNLPNVAFQTPDGKKVLIVLNKATTTTTFNIQFKGQVVSPTLPAGAVATFIW</sequence>
<dbReference type="SUPFAM" id="SSF51011">
    <property type="entry name" value="Glycosyl hydrolase domain"/>
    <property type="match status" value="1"/>
</dbReference>
<gene>
    <name evidence="8" type="ORF">D6B99_03895</name>
</gene>
<keyword evidence="4" id="KW-0326">Glycosidase</keyword>
<feature type="domain" description="Glycosyl hydrolase family 30 beta sandwich" evidence="7">
    <location>
        <begin position="519"/>
        <end position="578"/>
    </location>
</feature>
<organism evidence="8 9">
    <name type="scientific">Arachidicoccus soli</name>
    <dbReference type="NCBI Taxonomy" id="2341117"/>
    <lineage>
        <taxon>Bacteria</taxon>
        <taxon>Pseudomonadati</taxon>
        <taxon>Bacteroidota</taxon>
        <taxon>Chitinophagia</taxon>
        <taxon>Chitinophagales</taxon>
        <taxon>Chitinophagaceae</taxon>
        <taxon>Arachidicoccus</taxon>
    </lineage>
</organism>
<dbReference type="OrthoDB" id="9806701at2"/>
<dbReference type="Gene3D" id="2.60.40.1180">
    <property type="entry name" value="Golgi alpha-mannosidase II"/>
    <property type="match status" value="1"/>
</dbReference>
<evidence type="ECO:0000256" key="2">
    <source>
        <dbReference type="ARBA" id="ARBA00022729"/>
    </source>
</evidence>
<dbReference type="RefSeq" id="WP_119985297.1">
    <property type="nucleotide sequence ID" value="NZ_CP032489.1"/>
</dbReference>
<dbReference type="PANTHER" id="PTHR11069:SF23">
    <property type="entry name" value="LYSOSOMAL ACID GLUCOSYLCERAMIDASE"/>
    <property type="match status" value="1"/>
</dbReference>
<dbReference type="GO" id="GO:0004348">
    <property type="term" value="F:glucosylceramidase activity"/>
    <property type="evidence" value="ECO:0007669"/>
    <property type="project" value="InterPro"/>
</dbReference>
<feature type="chain" id="PRO_5017311573" evidence="5">
    <location>
        <begin position="23"/>
        <end position="580"/>
    </location>
</feature>
<dbReference type="KEGG" id="ark:D6B99_03895"/>
<dbReference type="InterPro" id="IPR001139">
    <property type="entry name" value="Glyco_hydro_30"/>
</dbReference>
<dbReference type="Gene3D" id="3.20.20.80">
    <property type="entry name" value="Glycosidases"/>
    <property type="match status" value="1"/>
</dbReference>
<dbReference type="Proteomes" id="UP000266118">
    <property type="component" value="Chromosome"/>
</dbReference>
<evidence type="ECO:0000259" key="6">
    <source>
        <dbReference type="Pfam" id="PF02055"/>
    </source>
</evidence>
<dbReference type="GO" id="GO:0006680">
    <property type="term" value="P:glucosylceramide catabolic process"/>
    <property type="evidence" value="ECO:0007669"/>
    <property type="project" value="TreeGrafter"/>
</dbReference>
<dbReference type="InterPro" id="IPR033452">
    <property type="entry name" value="GH30_C"/>
</dbReference>
<dbReference type="InterPro" id="IPR013780">
    <property type="entry name" value="Glyco_hydro_b"/>
</dbReference>
<evidence type="ECO:0000313" key="8">
    <source>
        <dbReference type="EMBL" id="AYD46830.1"/>
    </source>
</evidence>
<feature type="domain" description="Glycosyl hydrolase family 30 TIM-barrel" evidence="6">
    <location>
        <begin position="182"/>
        <end position="516"/>
    </location>
</feature>